<keyword evidence="2" id="KW-1185">Reference proteome</keyword>
<organism evidence="1 2">
    <name type="scientific">Clostridium frigidicarnis</name>
    <dbReference type="NCBI Taxonomy" id="84698"/>
    <lineage>
        <taxon>Bacteria</taxon>
        <taxon>Bacillati</taxon>
        <taxon>Bacillota</taxon>
        <taxon>Clostridia</taxon>
        <taxon>Eubacteriales</taxon>
        <taxon>Clostridiaceae</taxon>
        <taxon>Clostridium</taxon>
    </lineage>
</organism>
<reference evidence="1 2" key="1">
    <citation type="submission" date="2016-10" db="EMBL/GenBank/DDBJ databases">
        <authorList>
            <person name="de Groot N.N."/>
        </authorList>
    </citation>
    <scope>NUCLEOTIDE SEQUENCE [LARGE SCALE GENOMIC DNA]</scope>
    <source>
        <strain evidence="1 2">DSM 12271</strain>
    </source>
</reference>
<sequence length="98" mass="11071">MKFIKKKRKNNKGLIAALAMVGISVGVGAGVAIAKKVKSLGEDGVLQNFDEYIEGIESIGENNIHNREEDNRYKETLMFRRDRVNKKIPKGIKGEKYY</sequence>
<gene>
    <name evidence="1" type="ORF">SAMN04488528_101862</name>
</gene>
<dbReference type="AlphaFoldDB" id="A0A1I0ZCF9"/>
<dbReference type="OrthoDB" id="10019035at2"/>
<evidence type="ECO:0000313" key="2">
    <source>
        <dbReference type="Proteomes" id="UP000198619"/>
    </source>
</evidence>
<protein>
    <submittedName>
        <fullName evidence="1">Uncharacterized protein</fullName>
    </submittedName>
</protein>
<accession>A0A1I0ZCF9</accession>
<dbReference type="EMBL" id="FOKI01000018">
    <property type="protein sequence ID" value="SFB22098.1"/>
    <property type="molecule type" value="Genomic_DNA"/>
</dbReference>
<dbReference type="Proteomes" id="UP000198619">
    <property type="component" value="Unassembled WGS sequence"/>
</dbReference>
<name>A0A1I0ZCF9_9CLOT</name>
<proteinExistence type="predicted"/>
<evidence type="ECO:0000313" key="1">
    <source>
        <dbReference type="EMBL" id="SFB22098.1"/>
    </source>
</evidence>
<dbReference type="RefSeq" id="WP_090041727.1">
    <property type="nucleotide sequence ID" value="NZ_FOKI01000018.1"/>
</dbReference>